<comment type="subcellular location">
    <subcellularLocation>
        <location evidence="1">Cell membrane</location>
        <topology evidence="1">Multi-pass membrane protein</topology>
    </subcellularLocation>
</comment>
<dbReference type="PANTHER" id="PTHR40043">
    <property type="entry name" value="UPF0719 INNER MEMBRANE PROTEIN YJFL"/>
    <property type="match status" value="1"/>
</dbReference>
<dbReference type="AlphaFoldDB" id="A0A916UKE4"/>
<reference evidence="8" key="2">
    <citation type="submission" date="2020-09" db="EMBL/GenBank/DDBJ databases">
        <authorList>
            <person name="Sun Q."/>
            <person name="Zhou Y."/>
        </authorList>
    </citation>
    <scope>NUCLEOTIDE SEQUENCE</scope>
    <source>
        <strain evidence="8">CGMCC 1.12919</strain>
    </source>
</reference>
<evidence type="ECO:0000256" key="6">
    <source>
        <dbReference type="ARBA" id="ARBA00023136"/>
    </source>
</evidence>
<dbReference type="EMBL" id="BMGG01000006">
    <property type="protein sequence ID" value="GGC74954.1"/>
    <property type="molecule type" value="Genomic_DNA"/>
</dbReference>
<reference evidence="8" key="1">
    <citation type="journal article" date="2014" name="Int. J. Syst. Evol. Microbiol.">
        <title>Complete genome sequence of Corynebacterium casei LMG S-19264T (=DSM 44701T), isolated from a smear-ripened cheese.</title>
        <authorList>
            <consortium name="US DOE Joint Genome Institute (JGI-PGF)"/>
            <person name="Walter F."/>
            <person name="Albersmeier A."/>
            <person name="Kalinowski J."/>
            <person name="Ruckert C."/>
        </authorList>
    </citation>
    <scope>NUCLEOTIDE SEQUENCE</scope>
    <source>
        <strain evidence="8">CGMCC 1.12919</strain>
    </source>
</reference>
<dbReference type="PANTHER" id="PTHR40043:SF1">
    <property type="entry name" value="UPF0719 INNER MEMBRANE PROTEIN YJFL"/>
    <property type="match status" value="1"/>
</dbReference>
<dbReference type="InterPro" id="IPR007140">
    <property type="entry name" value="DUF350"/>
</dbReference>
<dbReference type="GO" id="GO:0005886">
    <property type="term" value="C:plasma membrane"/>
    <property type="evidence" value="ECO:0007669"/>
    <property type="project" value="UniProtKB-SubCell"/>
</dbReference>
<evidence type="ECO:0000256" key="3">
    <source>
        <dbReference type="ARBA" id="ARBA00022475"/>
    </source>
</evidence>
<keyword evidence="3" id="KW-1003">Cell membrane</keyword>
<feature type="transmembrane region" description="Helical" evidence="7">
    <location>
        <begin position="77"/>
        <end position="99"/>
    </location>
</feature>
<gene>
    <name evidence="8" type="ORF">GCM10010994_36740</name>
</gene>
<dbReference type="Pfam" id="PF03994">
    <property type="entry name" value="DUF350"/>
    <property type="match status" value="1"/>
</dbReference>
<protein>
    <submittedName>
        <fullName evidence="8">DUF350 domain-containing protein</fullName>
    </submittedName>
</protein>
<evidence type="ECO:0000256" key="1">
    <source>
        <dbReference type="ARBA" id="ARBA00004651"/>
    </source>
</evidence>
<feature type="transmembrane region" description="Helical" evidence="7">
    <location>
        <begin position="12"/>
        <end position="33"/>
    </location>
</feature>
<evidence type="ECO:0000256" key="7">
    <source>
        <dbReference type="SAM" id="Phobius"/>
    </source>
</evidence>
<evidence type="ECO:0000256" key="2">
    <source>
        <dbReference type="ARBA" id="ARBA00005779"/>
    </source>
</evidence>
<comment type="caution">
    <text evidence="8">The sequence shown here is derived from an EMBL/GenBank/DDBJ whole genome shotgun (WGS) entry which is preliminary data.</text>
</comment>
<evidence type="ECO:0000256" key="4">
    <source>
        <dbReference type="ARBA" id="ARBA00022692"/>
    </source>
</evidence>
<evidence type="ECO:0000313" key="9">
    <source>
        <dbReference type="Proteomes" id="UP000637002"/>
    </source>
</evidence>
<name>A0A916UKE4_9HYPH</name>
<keyword evidence="4 7" id="KW-0812">Transmembrane</keyword>
<dbReference type="Proteomes" id="UP000637002">
    <property type="component" value="Unassembled WGS sequence"/>
</dbReference>
<keyword evidence="6 7" id="KW-0472">Membrane</keyword>
<keyword evidence="5 7" id="KW-1133">Transmembrane helix</keyword>
<evidence type="ECO:0000313" key="8">
    <source>
        <dbReference type="EMBL" id="GGC74954.1"/>
    </source>
</evidence>
<evidence type="ECO:0000256" key="5">
    <source>
        <dbReference type="ARBA" id="ARBA00022989"/>
    </source>
</evidence>
<comment type="similarity">
    <text evidence="2">Belongs to the UPF0719 family.</text>
</comment>
<feature type="transmembrane region" description="Helical" evidence="7">
    <location>
        <begin position="45"/>
        <end position="65"/>
    </location>
</feature>
<sequence length="134" mass="13959">MLAGYLSGLPAFLIYFVAASALVVIFAAAYVQVTAHHELALIRQGNLAAVLAFLGALVGFVLPLTTAMRFSVNMVDFVVWGVIAAIVQIAAYFVARLLMPGVVDRITAADIVGGAWLGGMAVVFGMVNAASMTP</sequence>
<accession>A0A916UKE4</accession>
<proteinExistence type="inferred from homology"/>
<keyword evidence="9" id="KW-1185">Reference proteome</keyword>
<organism evidence="8 9">
    <name type="scientific">Chelatococcus reniformis</name>
    <dbReference type="NCBI Taxonomy" id="1494448"/>
    <lineage>
        <taxon>Bacteria</taxon>
        <taxon>Pseudomonadati</taxon>
        <taxon>Pseudomonadota</taxon>
        <taxon>Alphaproteobacteria</taxon>
        <taxon>Hyphomicrobiales</taxon>
        <taxon>Chelatococcaceae</taxon>
        <taxon>Chelatococcus</taxon>
    </lineage>
</organism>
<dbReference type="RefSeq" id="WP_244642070.1">
    <property type="nucleotide sequence ID" value="NZ_BMGG01000006.1"/>
</dbReference>
<feature type="transmembrane region" description="Helical" evidence="7">
    <location>
        <begin position="111"/>
        <end position="131"/>
    </location>
</feature>